<feature type="chain" id="PRO_5026928565" description="Fibronectin type-III domain-containing protein" evidence="1">
    <location>
        <begin position="20"/>
        <end position="310"/>
    </location>
</feature>
<dbReference type="Gene3D" id="2.60.40.10">
    <property type="entry name" value="Immunoglobulins"/>
    <property type="match status" value="3"/>
</dbReference>
<reference evidence="2 3" key="1">
    <citation type="submission" date="2019-12" db="EMBL/GenBank/DDBJ databases">
        <authorList>
            <person name="Zhao J."/>
        </authorList>
    </citation>
    <scope>NUCLEOTIDE SEQUENCE [LARGE SCALE GENOMIC DNA]</scope>
    <source>
        <strain evidence="2 3">S-15</strain>
    </source>
</reference>
<feature type="signal peptide" evidence="1">
    <location>
        <begin position="1"/>
        <end position="19"/>
    </location>
</feature>
<dbReference type="PROSITE" id="PS51257">
    <property type="entry name" value="PROKAR_LIPOPROTEIN"/>
    <property type="match status" value="1"/>
</dbReference>
<proteinExistence type="predicted"/>
<accession>A0A6N9NDT2</accession>
<evidence type="ECO:0000313" key="3">
    <source>
        <dbReference type="Proteomes" id="UP000470771"/>
    </source>
</evidence>
<dbReference type="AlphaFoldDB" id="A0A6N9NDT2"/>
<evidence type="ECO:0008006" key="4">
    <source>
        <dbReference type="Google" id="ProtNLM"/>
    </source>
</evidence>
<dbReference type="InterPro" id="IPR013783">
    <property type="entry name" value="Ig-like_fold"/>
</dbReference>
<evidence type="ECO:0000256" key="1">
    <source>
        <dbReference type="SAM" id="SignalP"/>
    </source>
</evidence>
<comment type="caution">
    <text evidence="2">The sequence shown here is derived from an EMBL/GenBank/DDBJ whole genome shotgun (WGS) entry which is preliminary data.</text>
</comment>
<organism evidence="2 3">
    <name type="scientific">Acidiluteibacter ferrifornacis</name>
    <dbReference type="NCBI Taxonomy" id="2692424"/>
    <lineage>
        <taxon>Bacteria</taxon>
        <taxon>Pseudomonadati</taxon>
        <taxon>Bacteroidota</taxon>
        <taxon>Flavobacteriia</taxon>
        <taxon>Flavobacteriales</taxon>
        <taxon>Cryomorphaceae</taxon>
        <taxon>Acidiluteibacter</taxon>
    </lineage>
</organism>
<protein>
    <recommendedName>
        <fullName evidence="4">Fibronectin type-III domain-containing protein</fullName>
    </recommendedName>
</protein>
<evidence type="ECO:0000313" key="2">
    <source>
        <dbReference type="EMBL" id="NBG64758.1"/>
    </source>
</evidence>
<keyword evidence="1" id="KW-0732">Signal</keyword>
<keyword evidence="3" id="KW-1185">Reference proteome</keyword>
<dbReference type="Proteomes" id="UP000470771">
    <property type="component" value="Unassembled WGS sequence"/>
</dbReference>
<name>A0A6N9NDT2_9FLAO</name>
<dbReference type="EMBL" id="WWNE01000003">
    <property type="protein sequence ID" value="NBG64758.1"/>
    <property type="molecule type" value="Genomic_DNA"/>
</dbReference>
<sequence>MKRKYLFYLLVVLALGAFVSCDEFIEEDLEGKVVILTNPNDSLVTTYSTQVFNWDEIDGADWYNLQIVSKSFSQLDYYVLDTIVETNQFLFNLTPGVYQWRVRGENSGYVTPYSTRTIQIDSTSDLNGVTVILLTPSKLYSNNGSIGYRWQSIYNADQYVFEIRNENEFGTLVYMDTLTGTEVAEGAIVLNEGNYSWGVKAINSNSSTNYTYKALIVDTTAPRAPGIVNVDSLQGNNYTIQWNRTSNDVAVDSLYLYSNQSLTNIVLNKELLNPNYSDSLVDGTYYWKVKSIDKAENIGLFSKLNKLVIN</sequence>
<dbReference type="RefSeq" id="WP_160631223.1">
    <property type="nucleotide sequence ID" value="NZ_WWNE01000003.1"/>
</dbReference>
<gene>
    <name evidence="2" type="ORF">GQN54_01425</name>
</gene>